<feature type="region of interest" description="Disordered" evidence="11">
    <location>
        <begin position="151"/>
        <end position="176"/>
    </location>
</feature>
<evidence type="ECO:0000256" key="5">
    <source>
        <dbReference type="ARBA" id="ARBA00022516"/>
    </source>
</evidence>
<dbReference type="EMBL" id="BAABIV010000037">
    <property type="protein sequence ID" value="GAA5012370.1"/>
    <property type="molecule type" value="Genomic_DNA"/>
</dbReference>
<keyword evidence="15" id="KW-1185">Reference proteome</keyword>
<keyword evidence="5" id="KW-0444">Lipid biosynthesis</keyword>
<proteinExistence type="inferred from homology"/>
<dbReference type="Proteomes" id="UP001500610">
    <property type="component" value="Unassembled WGS sequence"/>
</dbReference>
<feature type="domain" description="O-acyltransferase WSD1 C-terminal" evidence="13">
    <location>
        <begin position="272"/>
        <end position="409"/>
    </location>
</feature>
<dbReference type="Pfam" id="PF06974">
    <property type="entry name" value="WS_DGAT_C"/>
    <property type="match status" value="1"/>
</dbReference>
<dbReference type="InterPro" id="IPR009721">
    <property type="entry name" value="O-acyltransferase_WSD1_C"/>
</dbReference>
<evidence type="ECO:0000313" key="15">
    <source>
        <dbReference type="Proteomes" id="UP001500610"/>
    </source>
</evidence>
<comment type="similarity">
    <text evidence="3">Belongs to the long-chain O-acyltransferase family.</text>
</comment>
<dbReference type="Pfam" id="PF03007">
    <property type="entry name" value="WS_DGAT_cat"/>
    <property type="match status" value="1"/>
</dbReference>
<evidence type="ECO:0000256" key="3">
    <source>
        <dbReference type="ARBA" id="ARBA00009587"/>
    </source>
</evidence>
<evidence type="ECO:0000256" key="7">
    <source>
        <dbReference type="ARBA" id="ARBA00022798"/>
    </source>
</evidence>
<evidence type="ECO:0000256" key="6">
    <source>
        <dbReference type="ARBA" id="ARBA00022679"/>
    </source>
</evidence>
<protein>
    <recommendedName>
        <fullName evidence="4">diacylglycerol O-acyltransferase</fullName>
        <ecNumber evidence="4">2.3.1.20</ecNumber>
    </recommendedName>
</protein>
<evidence type="ECO:0000259" key="12">
    <source>
        <dbReference type="Pfam" id="PF03007"/>
    </source>
</evidence>
<evidence type="ECO:0000256" key="1">
    <source>
        <dbReference type="ARBA" id="ARBA00004771"/>
    </source>
</evidence>
<feature type="compositionally biased region" description="Low complexity" evidence="11">
    <location>
        <begin position="159"/>
        <end position="168"/>
    </location>
</feature>
<reference evidence="15" key="1">
    <citation type="journal article" date="2019" name="Int. J. Syst. Evol. Microbiol.">
        <title>The Global Catalogue of Microorganisms (GCM) 10K type strain sequencing project: providing services to taxonomists for standard genome sequencing and annotation.</title>
        <authorList>
            <consortium name="The Broad Institute Genomics Platform"/>
            <consortium name="The Broad Institute Genome Sequencing Center for Infectious Disease"/>
            <person name="Wu L."/>
            <person name="Ma J."/>
        </authorList>
    </citation>
    <scope>NUCLEOTIDE SEQUENCE [LARGE SCALE GENOMIC DNA]</scope>
    <source>
        <strain evidence="15">JCM 17657</strain>
    </source>
</reference>
<evidence type="ECO:0000259" key="13">
    <source>
        <dbReference type="Pfam" id="PF06974"/>
    </source>
</evidence>
<keyword evidence="8" id="KW-0443">Lipid metabolism</keyword>
<dbReference type="InterPro" id="IPR023213">
    <property type="entry name" value="CAT-like_dom_sf"/>
</dbReference>
<dbReference type="EC" id="2.3.1.20" evidence="4"/>
<dbReference type="PANTHER" id="PTHR31650:SF1">
    <property type="entry name" value="WAX ESTER SYNTHASE_DIACYLGLYCEROL ACYLTRANSFERASE 4-RELATED"/>
    <property type="match status" value="1"/>
</dbReference>
<evidence type="ECO:0000256" key="2">
    <source>
        <dbReference type="ARBA" id="ARBA00005189"/>
    </source>
</evidence>
<dbReference type="Gene3D" id="3.30.559.10">
    <property type="entry name" value="Chloramphenicol acetyltransferase-like domain"/>
    <property type="match status" value="1"/>
</dbReference>
<evidence type="ECO:0000256" key="10">
    <source>
        <dbReference type="ARBA" id="ARBA00048109"/>
    </source>
</evidence>
<comment type="catalytic activity">
    <reaction evidence="10">
        <text>an acyl-CoA + a 1,2-diacyl-sn-glycerol = a triacyl-sn-glycerol + CoA</text>
        <dbReference type="Rhea" id="RHEA:10868"/>
        <dbReference type="ChEBI" id="CHEBI:17815"/>
        <dbReference type="ChEBI" id="CHEBI:57287"/>
        <dbReference type="ChEBI" id="CHEBI:58342"/>
        <dbReference type="ChEBI" id="CHEBI:64615"/>
        <dbReference type="EC" id="2.3.1.20"/>
    </reaction>
</comment>
<dbReference type="InterPro" id="IPR004255">
    <property type="entry name" value="O-acyltransferase_WSD1_N"/>
</dbReference>
<comment type="pathway">
    <text evidence="2">Lipid metabolism.</text>
</comment>
<comment type="pathway">
    <text evidence="1">Glycerolipid metabolism; triacylglycerol biosynthesis.</text>
</comment>
<dbReference type="SUPFAM" id="SSF52777">
    <property type="entry name" value="CoA-dependent acyltransferases"/>
    <property type="match status" value="2"/>
</dbReference>
<dbReference type="InterPro" id="IPR045034">
    <property type="entry name" value="O-acyltransferase_WSD1-like"/>
</dbReference>
<feature type="domain" description="O-acyltransferase WSD1-like N-terminal" evidence="12">
    <location>
        <begin position="58"/>
        <end position="187"/>
    </location>
</feature>
<keyword evidence="7" id="KW-0319">Glycerol metabolism</keyword>
<name>A0ABP9IWB6_9ACTN</name>
<keyword evidence="6" id="KW-0808">Transferase</keyword>
<accession>A0ABP9IWB6</accession>
<gene>
    <name evidence="14" type="ORF">GCM10023257_69860</name>
</gene>
<evidence type="ECO:0000256" key="8">
    <source>
        <dbReference type="ARBA" id="ARBA00023098"/>
    </source>
</evidence>
<evidence type="ECO:0000256" key="9">
    <source>
        <dbReference type="ARBA" id="ARBA00023315"/>
    </source>
</evidence>
<evidence type="ECO:0000256" key="4">
    <source>
        <dbReference type="ARBA" id="ARBA00013244"/>
    </source>
</evidence>
<sequence length="418" mass="45023">MRSDSVPMSALDRGFSWAAAQTPSATDTDFGALLRVRGTAPDRDTLRRILAAGVQRAPVLAYRLQAGRWKPSSDFDIGRHLRHHSLVPGTEPAEAVPWVKRRTLPDSAPLWDLTVLDGYRDDEYALCYRVHHAFQDGVAMAATLEALFGTRQLPPPTAPASTGTGRPASPRRTPRNLGVDLAVPVRRGPVWPPGVVPPTGRRCLHVVDLDHAAVRAVAQGAGATRNQVCLAVLAGAVRDWAYDGTFPGGRHLGPKVTLPLHLRSGDAHAALGNTLGMLPITLPCALDRPADRLHHLMQQTSPQRLERHRARFRTVLRAAPFWLLRPLFARLADPRYIAAMATTIRLSPRLAVAGAPVRQAVFHPPLAPGHTVVFGMLQHGERVSVSALHDTAVPAAGLAACLHQALAALHASPSPDSP</sequence>
<evidence type="ECO:0000256" key="11">
    <source>
        <dbReference type="SAM" id="MobiDB-lite"/>
    </source>
</evidence>
<comment type="caution">
    <text evidence="14">The sequence shown here is derived from an EMBL/GenBank/DDBJ whole genome shotgun (WGS) entry which is preliminary data.</text>
</comment>
<evidence type="ECO:0000313" key="14">
    <source>
        <dbReference type="EMBL" id="GAA5012370.1"/>
    </source>
</evidence>
<keyword evidence="9" id="KW-0012">Acyltransferase</keyword>
<organism evidence="14 15">
    <name type="scientific">Streptomyces hyderabadensis</name>
    <dbReference type="NCBI Taxonomy" id="598549"/>
    <lineage>
        <taxon>Bacteria</taxon>
        <taxon>Bacillati</taxon>
        <taxon>Actinomycetota</taxon>
        <taxon>Actinomycetes</taxon>
        <taxon>Kitasatosporales</taxon>
        <taxon>Streptomycetaceae</taxon>
        <taxon>Streptomyces</taxon>
    </lineage>
</organism>
<dbReference type="PANTHER" id="PTHR31650">
    <property type="entry name" value="O-ACYLTRANSFERASE (WSD1-LIKE) FAMILY PROTEIN"/>
    <property type="match status" value="1"/>
</dbReference>